<accession>A0AA40MJ72</accession>
<dbReference type="Proteomes" id="UP000032274">
    <property type="component" value="Unassembled WGS sequence"/>
</dbReference>
<organism evidence="1 2">
    <name type="scientific">Staphylococcus aureus</name>
    <dbReference type="NCBI Taxonomy" id="1280"/>
    <lineage>
        <taxon>Bacteria</taxon>
        <taxon>Bacillati</taxon>
        <taxon>Bacillota</taxon>
        <taxon>Bacilli</taxon>
        <taxon>Bacillales</taxon>
        <taxon>Staphylococcaceae</taxon>
        <taxon>Staphylococcus</taxon>
    </lineage>
</organism>
<evidence type="ECO:0000313" key="2">
    <source>
        <dbReference type="Proteomes" id="UP000032274"/>
    </source>
</evidence>
<sequence>GLHLAATHGICNRQMHAVAPGNGRGGLRGGTCHADSACLAGDFRFDLGELSAEDCLERRAAFGPQGQQVARETRQGRKALGIGAQHGDAEQLQATLVLVGGDGADPRIGDDQRGDEQHDPMVMQRDLLVGQARHLQGLQDVFHHLPGSGATRRIT</sequence>
<feature type="non-terminal residue" evidence="1">
    <location>
        <position position="155"/>
    </location>
</feature>
<reference evidence="1 2" key="1">
    <citation type="submission" date="2015-01" db="EMBL/GenBank/DDBJ databases">
        <title>Characterization of Swiss Staphylococcus aureus strains involved in food poisoning.</title>
        <authorList>
            <person name="Crovadore J."/>
            <person name="Chablais R."/>
            <person name="Tonacini J."/>
            <person name="Schnyder B."/>
            <person name="Lefort F."/>
        </authorList>
    </citation>
    <scope>NUCLEOTIDE SEQUENCE [LARGE SCALE GENOMIC DNA]</scope>
    <source>
        <strain evidence="1 2">SA-120</strain>
    </source>
</reference>
<dbReference type="AlphaFoldDB" id="A0AA40MJ72"/>
<name>A0AA40MJ72_STAAU</name>
<evidence type="ECO:0000313" key="1">
    <source>
        <dbReference type="EMBL" id="KIU01368.1"/>
    </source>
</evidence>
<gene>
    <name evidence="1" type="ORF">QU38_01995</name>
</gene>
<comment type="caution">
    <text evidence="1">The sequence shown here is derived from an EMBL/GenBank/DDBJ whole genome shotgun (WGS) entry which is preliminary data.</text>
</comment>
<protein>
    <submittedName>
        <fullName evidence="1">Uncharacterized protein</fullName>
    </submittedName>
</protein>
<dbReference type="EMBL" id="JXIG01000433">
    <property type="protein sequence ID" value="KIU01368.1"/>
    <property type="molecule type" value="Genomic_DNA"/>
</dbReference>
<feature type="non-terminal residue" evidence="1">
    <location>
        <position position="1"/>
    </location>
</feature>
<proteinExistence type="predicted"/>